<dbReference type="PANTHER" id="PTHR12029:SF11">
    <property type="entry name" value="METHYLTRANSFERASE TARBP1-RELATED"/>
    <property type="match status" value="1"/>
</dbReference>
<evidence type="ECO:0000256" key="11">
    <source>
        <dbReference type="ARBA" id="ARBA00093656"/>
    </source>
</evidence>
<comment type="catalytic activity">
    <reaction evidence="7">
        <text>guanosine(18) in tRNA + S-adenosyl-L-methionine = 2'-O-methylguanosine(18) in tRNA + S-adenosyl-L-homocysteine + H(+)</text>
        <dbReference type="Rhea" id="RHEA:20077"/>
        <dbReference type="Rhea" id="RHEA-COMP:10190"/>
        <dbReference type="Rhea" id="RHEA-COMP:10192"/>
        <dbReference type="ChEBI" id="CHEBI:15378"/>
        <dbReference type="ChEBI" id="CHEBI:57856"/>
        <dbReference type="ChEBI" id="CHEBI:59789"/>
        <dbReference type="ChEBI" id="CHEBI:74269"/>
        <dbReference type="ChEBI" id="CHEBI:74445"/>
        <dbReference type="EC" id="2.1.1.34"/>
    </reaction>
    <physiologicalReaction direction="left-to-right" evidence="7">
        <dbReference type="Rhea" id="RHEA:20078"/>
    </physiologicalReaction>
</comment>
<proteinExistence type="inferred from homology"/>
<reference evidence="13 14" key="1">
    <citation type="submission" date="2019-01" db="EMBL/GenBank/DDBJ databases">
        <title>A draft genome assembly of the solar-powered sea slug Elysia chlorotica.</title>
        <authorList>
            <person name="Cai H."/>
            <person name="Li Q."/>
            <person name="Fang X."/>
            <person name="Li J."/>
            <person name="Curtis N.E."/>
            <person name="Altenburger A."/>
            <person name="Shibata T."/>
            <person name="Feng M."/>
            <person name="Maeda T."/>
            <person name="Schwartz J.A."/>
            <person name="Shigenobu S."/>
            <person name="Lundholm N."/>
            <person name="Nishiyama T."/>
            <person name="Yang H."/>
            <person name="Hasebe M."/>
            <person name="Li S."/>
            <person name="Pierce S.K."/>
            <person name="Wang J."/>
        </authorList>
    </citation>
    <scope>NUCLEOTIDE SEQUENCE [LARGE SCALE GENOMIC DNA]</scope>
    <source>
        <strain evidence="13">EC2010</strain>
        <tissue evidence="13">Whole organism of an adult</tissue>
    </source>
</reference>
<dbReference type="OrthoDB" id="241340at2759"/>
<dbReference type="Gene3D" id="3.40.1280.10">
    <property type="match status" value="1"/>
</dbReference>
<dbReference type="InterPro" id="IPR045330">
    <property type="entry name" value="TRM3/TARBP1"/>
</dbReference>
<evidence type="ECO:0000256" key="3">
    <source>
        <dbReference type="ARBA" id="ARBA00022679"/>
    </source>
</evidence>
<dbReference type="GO" id="GO:0003723">
    <property type="term" value="F:RNA binding"/>
    <property type="evidence" value="ECO:0007669"/>
    <property type="project" value="UniProtKB-KW"/>
</dbReference>
<dbReference type="EMBL" id="RQTK01000988">
    <property type="protein sequence ID" value="RUS72993.1"/>
    <property type="molecule type" value="Genomic_DNA"/>
</dbReference>
<dbReference type="EC" id="2.1.1.34" evidence="9"/>
<dbReference type="InterPro" id="IPR001537">
    <property type="entry name" value="SpoU_MeTrfase"/>
</dbReference>
<gene>
    <name evidence="13" type="ORF">EGW08_019241</name>
</gene>
<keyword evidence="5" id="KW-0694">RNA-binding</keyword>
<dbReference type="InterPro" id="IPR029026">
    <property type="entry name" value="tRNA_m1G_MTases_N"/>
</dbReference>
<keyword evidence="14" id="KW-1185">Reference proteome</keyword>
<keyword evidence="6" id="KW-0007">Acetylation</keyword>
<dbReference type="CDD" id="cd18091">
    <property type="entry name" value="SpoU-like_TRM3-like"/>
    <property type="match status" value="1"/>
</dbReference>
<protein>
    <recommendedName>
        <fullName evidence="10">tRNA (guanosine(18)-2'-O)-methyltransferase TARBP1</fullName>
        <ecNumber evidence="9">2.1.1.34</ecNumber>
    </recommendedName>
    <alternativeName>
        <fullName evidence="11">TAR RNA-binding protein 1</fullName>
    </alternativeName>
</protein>
<dbReference type="SUPFAM" id="SSF48371">
    <property type="entry name" value="ARM repeat"/>
    <property type="match status" value="1"/>
</dbReference>
<evidence type="ECO:0000256" key="1">
    <source>
        <dbReference type="ARBA" id="ARBA00007228"/>
    </source>
</evidence>
<dbReference type="Pfam" id="PF00588">
    <property type="entry name" value="SpoU_methylase"/>
    <property type="match status" value="1"/>
</dbReference>
<keyword evidence="2" id="KW-0489">Methyltransferase</keyword>
<comment type="similarity">
    <text evidence="1">Belongs to the class IV-like SAM-binding methyltransferase superfamily. RNA methyltransferase TrmH family.</text>
</comment>
<dbReference type="FunFam" id="3.40.1280.10:FF:000010">
    <property type="entry name" value="probable methyltransferase TARBP1"/>
    <property type="match status" value="1"/>
</dbReference>
<evidence type="ECO:0000259" key="12">
    <source>
        <dbReference type="Pfam" id="PF00588"/>
    </source>
</evidence>
<evidence type="ECO:0000256" key="6">
    <source>
        <dbReference type="ARBA" id="ARBA00022990"/>
    </source>
</evidence>
<accession>A0A433SUM5</accession>
<organism evidence="13 14">
    <name type="scientific">Elysia chlorotica</name>
    <name type="common">Eastern emerald elysia</name>
    <name type="synonym">Sea slug</name>
    <dbReference type="NCBI Taxonomy" id="188477"/>
    <lineage>
        <taxon>Eukaryota</taxon>
        <taxon>Metazoa</taxon>
        <taxon>Spiralia</taxon>
        <taxon>Lophotrochozoa</taxon>
        <taxon>Mollusca</taxon>
        <taxon>Gastropoda</taxon>
        <taxon>Heterobranchia</taxon>
        <taxon>Euthyneura</taxon>
        <taxon>Panpulmonata</taxon>
        <taxon>Sacoglossa</taxon>
        <taxon>Placobranchoidea</taxon>
        <taxon>Plakobranchidae</taxon>
        <taxon>Elysia</taxon>
    </lineage>
</organism>
<dbReference type="Proteomes" id="UP000271974">
    <property type="component" value="Unassembled WGS sequence"/>
</dbReference>
<name>A0A433SUM5_ELYCH</name>
<evidence type="ECO:0000256" key="4">
    <source>
        <dbReference type="ARBA" id="ARBA00022691"/>
    </source>
</evidence>
<keyword evidence="3" id="KW-0808">Transferase</keyword>
<keyword evidence="4" id="KW-0949">S-adenosyl-L-methionine</keyword>
<evidence type="ECO:0000256" key="2">
    <source>
        <dbReference type="ARBA" id="ARBA00022603"/>
    </source>
</evidence>
<sequence>MIFFVCYREILQSCLTTHELFTKAAIQCFICQMLINLVDTSSVTLKEIMRALAPLIREESLQRGTSLWTSALCWIGQAVKENKWTENEAVELTLAFLRDPQASASSVTVEGYMVVTIARMLILFADLAETKTLTENFGDHENIESVPNELKQEKKSSQEAVAKSPLGRALEEIGGTLSGIRTRAYVNVGQVDWSLSLLYSLLREAGVLGNCLVDKLLKKNCELLFKDVSYFVKARVSQELTKIGDMEQVKFYSDVLLSLGLNSEHVHAEVSDMLDFVSRVFAKSREVLSEQAQGEMDILVTSSVGLLATLCELVETKCKQKSGDVDIALCEALVACIASLQNVPQPFSRKAIVKSDASNVQSRANVGQAISSFITSKWQCRRFMFTYNLSIAVKNTAMSKSSMDVLQILDSSMDDLSIGSGMSDVAIYKAIDVIMSEVVAKASQENISKFIELSWSKLTEEKKNRLFWKKLEVYVPLALHPGLLSQDSMSVIGQSLDELFDKLQTMGADKTGILYLVYENLCVKSLSKDNDPDRQLATRLIPLLVEGTYFGQVHKRGERLWLDVCAYLENSCEASCINHIMSNMSKDDLFTRVALLNWLSKLSPADTHDVMFVLSFLEHLRAKYVALAKLTTYKQYSNNLSHRQKHRMVLVFLLLAKFINKDMCEQYLSTLWYALEIECHPSVRQNLEWLVLILLKRYPQFVGSLWDVFKLYATRRSVCLCSLFLIISHTGFNLPHDQQTEFFKKAFTAVLPWSMAHHYNTRIFAQTTLVKMWEQCQSLQLKDIMTEFSMVQSVVDFFHTNGNASATVLKLYGNYMFHDFDPVADYSMETIFYTLPKLACIADDEWCSPAQFARWDKTWLSESGRLAPLKNPTQRLAQCKPGPWRMKAHNENEEDISESADNTGDVQKKIMPWRQMSPDQDTEAELASSQRQKGRDGGLVLVTSLIDKVPNLGGLCRTSEIFGVSEFVLGNLTYLEDRMFQSLSVSAQKWINITEVMKPRVPEYIEQKRAEGYTLVGVEQTANSVPLHHYKFPKKTLLLLGNEKEGIPVDILQSLDVCVEIPQLGIIRSLNVHVCGALIVWEYTRQVLQQQEEAEAAQKESITESK</sequence>
<evidence type="ECO:0000256" key="5">
    <source>
        <dbReference type="ARBA" id="ARBA00022884"/>
    </source>
</evidence>
<dbReference type="GO" id="GO:0141100">
    <property type="term" value="F:tRNA (guanine(18)-2'-O)-methyltransferase activity"/>
    <property type="evidence" value="ECO:0007669"/>
    <property type="project" value="UniProtKB-EC"/>
</dbReference>
<dbReference type="InterPro" id="IPR044748">
    <property type="entry name" value="Trm3/TARBP1_C"/>
</dbReference>
<evidence type="ECO:0000256" key="10">
    <source>
        <dbReference type="ARBA" id="ARBA00093636"/>
    </source>
</evidence>
<dbReference type="SUPFAM" id="SSF75217">
    <property type="entry name" value="alpha/beta knot"/>
    <property type="match status" value="1"/>
</dbReference>
<evidence type="ECO:0000256" key="7">
    <source>
        <dbReference type="ARBA" id="ARBA00093266"/>
    </source>
</evidence>
<evidence type="ECO:0000256" key="9">
    <source>
        <dbReference type="ARBA" id="ARBA00093594"/>
    </source>
</evidence>
<dbReference type="GO" id="GO:0030488">
    <property type="term" value="P:tRNA methylation"/>
    <property type="evidence" value="ECO:0007669"/>
    <property type="project" value="InterPro"/>
</dbReference>
<dbReference type="PANTHER" id="PTHR12029">
    <property type="entry name" value="RNA METHYLTRANSFERASE"/>
    <property type="match status" value="1"/>
</dbReference>
<dbReference type="AlphaFoldDB" id="A0A433SUM5"/>
<evidence type="ECO:0000256" key="8">
    <source>
        <dbReference type="ARBA" id="ARBA00093361"/>
    </source>
</evidence>
<dbReference type="InterPro" id="IPR029028">
    <property type="entry name" value="Alpha/beta_knot_MTases"/>
</dbReference>
<dbReference type="STRING" id="188477.A0A433SUM5"/>
<feature type="domain" description="tRNA/rRNA methyltransferase SpoU type" evidence="12">
    <location>
        <begin position="939"/>
        <end position="1080"/>
    </location>
</feature>
<evidence type="ECO:0000313" key="14">
    <source>
        <dbReference type="Proteomes" id="UP000271974"/>
    </source>
</evidence>
<evidence type="ECO:0000313" key="13">
    <source>
        <dbReference type="EMBL" id="RUS72993.1"/>
    </source>
</evidence>
<comment type="function">
    <text evidence="8">S-adenosyl-L-methionine-dependent 2'-O-ribose methyltransferase that catalyzes the formation of 2'-O-methylguanosine at position 18 (Gm18) in a subset of tRNA. Selectively mediates Gm18 methylation of tRNAGln-TTG/CTG and tRNASer-TGA/GCT. Gm18 modification can enhance the stability of modified tRNAs.</text>
</comment>
<dbReference type="InterPro" id="IPR016024">
    <property type="entry name" value="ARM-type_fold"/>
</dbReference>
<comment type="caution">
    <text evidence="13">The sequence shown here is derived from an EMBL/GenBank/DDBJ whole genome shotgun (WGS) entry which is preliminary data.</text>
</comment>